<evidence type="ECO:0000256" key="5">
    <source>
        <dbReference type="ARBA" id="ARBA00022660"/>
    </source>
</evidence>
<keyword evidence="6" id="KW-0999">Mitochondrion inner membrane</keyword>
<protein>
    <recommendedName>
        <fullName evidence="3">NADH dehydrogenase [ubiquinone] 1 beta subcomplex subunit 9</fullName>
    </recommendedName>
</protein>
<reference evidence="10 11" key="3">
    <citation type="journal article" date="2006" name="Nature">
        <title>DNA sequence and analysis of human chromosome 8.</title>
        <authorList>
            <person name="Nusbaum C."/>
            <person name="Mikkelsen T.S."/>
            <person name="Zody M.C."/>
            <person name="Asakawa S."/>
            <person name="Taudien S."/>
            <person name="Garber M."/>
            <person name="Kodira C.D."/>
            <person name="Schueler M.G."/>
            <person name="Shimizu A."/>
            <person name="Whittaker C.A."/>
            <person name="Chang J.L."/>
            <person name="Cuomo C.A."/>
            <person name="Dewar K."/>
            <person name="FitzGerald M.G."/>
            <person name="Yang X."/>
            <person name="Allen N.R."/>
            <person name="Anderson S."/>
            <person name="Asakawa T."/>
            <person name="Blechschmidt K."/>
            <person name="Bloom T."/>
            <person name="Borowsky M.L."/>
            <person name="Butler J."/>
            <person name="Cook A."/>
            <person name="Corum B."/>
            <person name="DeArellano K."/>
            <person name="DeCaprio D."/>
            <person name="Dooley K.T."/>
            <person name="Dorris L.III."/>
            <person name="Engels R."/>
            <person name="Glockner G."/>
            <person name="Hafez N."/>
            <person name="Hagopian D.S."/>
            <person name="Hall J.L."/>
            <person name="Ishikawa S.K."/>
            <person name="Jaffe D.B."/>
            <person name="Kamat A."/>
            <person name="Kudoh J."/>
            <person name="Lehmann R."/>
            <person name="Lokitsang T."/>
            <person name="Macdonald P."/>
            <person name="Major J.E."/>
            <person name="Matthews C.D."/>
            <person name="Mauceli E."/>
            <person name="Menzel U."/>
            <person name="Mihalev A.H."/>
            <person name="Minoshima S."/>
            <person name="Murayama Y."/>
            <person name="Naylor J.W."/>
            <person name="Nicol R."/>
            <person name="Nguyen C."/>
            <person name="O'Leary S.B."/>
            <person name="O'Neill K."/>
            <person name="Parker S.C."/>
            <person name="Polley A."/>
            <person name="Raymond C.K."/>
            <person name="Reichwald K."/>
            <person name="Rodriguez J."/>
            <person name="Sasaki T."/>
            <person name="Schilhabel M."/>
            <person name="Siddiqui R."/>
            <person name="Smith C.L."/>
            <person name="Sneddon T.P."/>
            <person name="Talamas J.A."/>
            <person name="Tenzin P."/>
            <person name="Topham K."/>
            <person name="Venkataraman V."/>
            <person name="Wen G."/>
            <person name="Yamazaki S."/>
            <person name="Young S.K."/>
            <person name="Zeng Q."/>
            <person name="Zimmer A.R."/>
            <person name="Rosenthal A."/>
            <person name="Birren B.W."/>
            <person name="Platzer M."/>
            <person name="Shimizu N."/>
            <person name="Lander E.S."/>
        </authorList>
    </citation>
    <scope>NUCLEOTIDE SEQUENCE [LARGE SCALE GENOMIC DNA]</scope>
</reference>
<organism evidence="10 11">
    <name type="scientific">Homo sapiens</name>
    <name type="common">Human</name>
    <dbReference type="NCBI Taxonomy" id="9606"/>
    <lineage>
        <taxon>Eukaryota</taxon>
        <taxon>Metazoa</taxon>
        <taxon>Chordata</taxon>
        <taxon>Craniata</taxon>
        <taxon>Vertebrata</taxon>
        <taxon>Euteleostomi</taxon>
        <taxon>Mammalia</taxon>
        <taxon>Eutheria</taxon>
        <taxon>Euarchontoglires</taxon>
        <taxon>Primates</taxon>
        <taxon>Haplorrhini</taxon>
        <taxon>Catarrhini</taxon>
        <taxon>Hominidae</taxon>
        <taxon>Homo</taxon>
    </lineage>
</organism>
<keyword evidence="8" id="KW-0496">Mitochondrion</keyword>
<evidence type="ECO:0000256" key="7">
    <source>
        <dbReference type="ARBA" id="ARBA00022982"/>
    </source>
</evidence>
<keyword evidence="9" id="KW-0472">Membrane</keyword>
<keyword evidence="5" id="KW-0679">Respiratory chain</keyword>
<evidence type="ECO:0007829" key="13">
    <source>
        <dbReference type="ProteomicsDB" id="A0A7I2YQN0"/>
    </source>
</evidence>
<accession>A0A7I2YQN0</accession>
<evidence type="ECO:0000313" key="11">
    <source>
        <dbReference type="Proteomes" id="UP000005640"/>
    </source>
</evidence>
<dbReference type="SMR" id="A0A7I2YQN0"/>
<dbReference type="GO" id="GO:0006120">
    <property type="term" value="P:mitochondrial electron transport, NADH to ubiquinone"/>
    <property type="evidence" value="ECO:0007669"/>
    <property type="project" value="InterPro"/>
</dbReference>
<keyword evidence="7" id="KW-0249">Electron transport</keyword>
<evidence type="ECO:0000256" key="3">
    <source>
        <dbReference type="ARBA" id="ARBA00018684"/>
    </source>
</evidence>
<dbReference type="HGNC" id="HGNC:7704">
    <property type="gene designation" value="NDUFB9"/>
</dbReference>
<evidence type="ECO:0000256" key="6">
    <source>
        <dbReference type="ARBA" id="ARBA00022792"/>
    </source>
</evidence>
<dbReference type="OrthoDB" id="13598at2759"/>
<dbReference type="Bgee" id="ENSG00000147684">
    <property type="expression patterns" value="Expressed in left ventricle myocardium and 190 other cell types or tissues"/>
</dbReference>
<reference evidence="10" key="2">
    <citation type="journal article" date="2004" name="Nature">
        <title>Finishing the euchromatic sequence of the human genome.</title>
        <authorList>
            <consortium name="International Human Genome Sequencing Consortium"/>
        </authorList>
    </citation>
    <scope>NUCLEOTIDE SEQUENCE [LARGE SCALE GENOMIC DNA]</scope>
</reference>
<evidence type="ECO:0000256" key="1">
    <source>
        <dbReference type="ARBA" id="ARBA00004443"/>
    </source>
</evidence>
<evidence type="ECO:0000256" key="8">
    <source>
        <dbReference type="ARBA" id="ARBA00023128"/>
    </source>
</evidence>
<keyword evidence="4" id="KW-0813">Transport</keyword>
<dbReference type="PANTHER" id="PTHR12868:SF1">
    <property type="entry name" value="NADH DEHYDROGENASE [UBIQUINONE] 1 BETA SUBCOMPLEX SUBUNIT 9"/>
    <property type="match status" value="1"/>
</dbReference>
<dbReference type="Proteomes" id="UP000005640">
    <property type="component" value="Chromosome 8"/>
</dbReference>
<name>A0A7I2YQN0_HUMAN</name>
<evidence type="ECO:0000313" key="10">
    <source>
        <dbReference type="Ensembl" id="ENSP00000504071.1"/>
    </source>
</evidence>
<dbReference type="OpenTargets" id="ENSG00000147684"/>
<dbReference type="InterPro" id="IPR033034">
    <property type="entry name" value="NDUFB9"/>
</dbReference>
<comment type="subcellular location">
    <subcellularLocation>
        <location evidence="1">Mitochondrion inner membrane</location>
        <topology evidence="1">Peripheral membrane protein</topology>
        <orientation evidence="1">Matrix side</orientation>
    </subcellularLocation>
</comment>
<dbReference type="GO" id="GO:0005743">
    <property type="term" value="C:mitochondrial inner membrane"/>
    <property type="evidence" value="ECO:0007669"/>
    <property type="project" value="UniProtKB-SubCell"/>
</dbReference>
<dbReference type="GeneTree" id="ENSGT00390000005809"/>
<sequence length="47" mass="5557">MAFLASGPYLTHQQKVLRLYKRALRHLESWCVQRQIPILCLFDESPV</sequence>
<proteinExistence type="evidence at protein level"/>
<reference evidence="10" key="4">
    <citation type="submission" date="2025-05" db="UniProtKB">
        <authorList>
            <consortium name="Ensembl"/>
        </authorList>
    </citation>
    <scope>IDENTIFICATION</scope>
</reference>
<dbReference type="Ensembl" id="ENST00000676713.1">
    <property type="protein sequence ID" value="ENSP00000504795.1"/>
    <property type="gene ID" value="ENSG00000147684.10"/>
</dbReference>
<evidence type="ECO:0000256" key="4">
    <source>
        <dbReference type="ARBA" id="ARBA00022448"/>
    </source>
</evidence>
<dbReference type="PANTHER" id="PTHR12868">
    <property type="entry name" value="NADH-UBIQUINONE OXIDOREDUCTASE B22 SUBUNIT"/>
    <property type="match status" value="1"/>
</dbReference>
<dbReference type="Ensembl" id="ENST00000677950.1">
    <property type="protein sequence ID" value="ENSP00000504071.1"/>
    <property type="gene ID" value="ENSG00000147684.10"/>
</dbReference>
<evidence type="ECO:0007829" key="12">
    <source>
        <dbReference type="PeptideAtlas" id="A0A7I2YQN0"/>
    </source>
</evidence>
<gene>
    <name evidence="10" type="primary">NDUFB9</name>
</gene>
<reference evidence="10" key="1">
    <citation type="journal article" date="2001" name="Nature">
        <title>Initial sequencing and analysis of the human genome.</title>
        <authorList>
            <consortium name="International Human Genome Sequencing Consortium"/>
            <person name="Lander E.S."/>
            <person name="Linton L.M."/>
            <person name="Birren B."/>
            <person name="Nusbaum C."/>
            <person name="Zody M.C."/>
            <person name="Baldwin J."/>
            <person name="Devon K."/>
            <person name="Dewar K."/>
            <person name="Doyle M."/>
            <person name="FitzHugh W."/>
            <person name="Funke R."/>
            <person name="Gage D."/>
            <person name="Harris K."/>
            <person name="Heaford A."/>
            <person name="Howland J."/>
            <person name="Kann L."/>
            <person name="Lehoczky J."/>
            <person name="LeVine R."/>
            <person name="McEwan P."/>
            <person name="McKernan K."/>
            <person name="Meldrim J."/>
            <person name="Mesirov J.P."/>
            <person name="Miranda C."/>
            <person name="Morris W."/>
            <person name="Naylor J."/>
            <person name="Raymond C."/>
            <person name="Rosetti M."/>
            <person name="Santos R."/>
            <person name="Sheridan A."/>
            <person name="Sougnez C."/>
            <person name="Stange-Thomann N."/>
            <person name="Stojanovic N."/>
            <person name="Subramanian A."/>
            <person name="Wyman D."/>
            <person name="Rogers J."/>
            <person name="Sulston J."/>
            <person name="Ainscough R."/>
            <person name="Beck S."/>
            <person name="Bentley D."/>
            <person name="Burton J."/>
            <person name="Clee C."/>
            <person name="Carter N."/>
            <person name="Coulson A."/>
            <person name="Deadman R."/>
            <person name="Deloukas P."/>
            <person name="Dunham A."/>
            <person name="Dunham I."/>
            <person name="Durbin R."/>
            <person name="French L."/>
            <person name="Grafham D."/>
            <person name="Gregory S."/>
            <person name="Hubbard T."/>
            <person name="Humphray S."/>
            <person name="Hunt A."/>
            <person name="Jones M."/>
            <person name="Lloyd C."/>
            <person name="McMurray A."/>
            <person name="Matthews L."/>
            <person name="Mercer S."/>
            <person name="Milne S."/>
            <person name="Mullikin J.C."/>
            <person name="Mungall A."/>
            <person name="Plumb R."/>
            <person name="Ross M."/>
            <person name="Shownkeen R."/>
            <person name="Sims S."/>
            <person name="Waterston R.H."/>
            <person name="Wilson R.K."/>
            <person name="Hillier L.W."/>
            <person name="McPherson J.D."/>
            <person name="Marra M.A."/>
            <person name="Mardis E.R."/>
            <person name="Fulton L.A."/>
            <person name="Chinwalla A.T."/>
            <person name="Pepin K.H."/>
            <person name="Gish W.R."/>
            <person name="Chissoe S.L."/>
            <person name="Wendl M.C."/>
            <person name="Delehaunty K.D."/>
            <person name="Miner T.L."/>
            <person name="Delehaunty A."/>
            <person name="Kramer J.B."/>
            <person name="Cook L.L."/>
            <person name="Fulton R.S."/>
            <person name="Johnson D.L."/>
            <person name="Minx P.J."/>
            <person name="Clifton S.W."/>
            <person name="Hawkins T."/>
            <person name="Branscomb E."/>
            <person name="Predki P."/>
            <person name="Richardson P."/>
            <person name="Wenning S."/>
            <person name="Slezak T."/>
            <person name="Doggett N."/>
            <person name="Cheng J.F."/>
            <person name="Olsen A."/>
            <person name="Lucas S."/>
            <person name="Elkin C."/>
            <person name="Uberbacher E."/>
            <person name="Frazier M."/>
            <person name="Gibbs R.A."/>
            <person name="Muzny D.M."/>
            <person name="Scherer S.E."/>
            <person name="Bouck J.B."/>
            <person name="Sodergren E.J."/>
            <person name="Worley K.C."/>
            <person name="Rives C.M."/>
            <person name="Gorrell J.H."/>
            <person name="Metzker M.L."/>
            <person name="Naylor S.L."/>
            <person name="Kucherlapati R.S."/>
            <person name="Nelson D.L."/>
            <person name="Weinstock G.M."/>
            <person name="Sakaki Y."/>
            <person name="Fujiyama A."/>
            <person name="Hattori M."/>
            <person name="Yada T."/>
            <person name="Toyoda A."/>
            <person name="Itoh T."/>
            <person name="Kawagoe C."/>
            <person name="Watanabe H."/>
            <person name="Totoki Y."/>
            <person name="Taylor T."/>
            <person name="Weissenbach J."/>
            <person name="Heilig R."/>
            <person name="Saurin W."/>
            <person name="Artiguenave F."/>
            <person name="Brottier P."/>
            <person name="Bruls T."/>
            <person name="Pelletier E."/>
            <person name="Robert C."/>
            <person name="Wincker P."/>
            <person name="Smith D.R."/>
            <person name="Doucette-Stamm L."/>
            <person name="Rubenfield M."/>
            <person name="Weinstock K."/>
            <person name="Lee H.M."/>
            <person name="Dubois J."/>
            <person name="Rosenthal A."/>
            <person name="Platzer M."/>
            <person name="Nyakatura G."/>
            <person name="Taudien S."/>
            <person name="Rump A."/>
            <person name="Yang H."/>
            <person name="Yu J."/>
            <person name="Wang J."/>
            <person name="Huang G."/>
            <person name="Gu J."/>
            <person name="Hood L."/>
            <person name="Rowen L."/>
            <person name="Madan A."/>
            <person name="Qin S."/>
            <person name="Davis R.W."/>
            <person name="Federspiel N.A."/>
            <person name="Abola A.P."/>
            <person name="Proctor M.J."/>
            <person name="Myers R.M."/>
            <person name="Schmutz J."/>
            <person name="Dickson M."/>
            <person name="Grimwood J."/>
            <person name="Cox D.R."/>
            <person name="Olson M.V."/>
            <person name="Kaul R."/>
            <person name="Raymond C."/>
            <person name="Shimizu N."/>
            <person name="Kawasaki K."/>
            <person name="Minoshima S."/>
            <person name="Evans G.A."/>
            <person name="Athanasiou M."/>
            <person name="Schultz R."/>
            <person name="Roe B.A."/>
            <person name="Chen F."/>
            <person name="Pan H."/>
            <person name="Ramser J."/>
            <person name="Lehrach H."/>
            <person name="Reinhardt R."/>
            <person name="McCombie W.R."/>
            <person name="de la Bastide M."/>
            <person name="Dedhia N."/>
            <person name="Blocker H."/>
            <person name="Hornischer K."/>
            <person name="Nordsiek G."/>
            <person name="Agarwala R."/>
            <person name="Aravind L."/>
            <person name="Bailey J.A."/>
            <person name="Bateman A."/>
            <person name="Batzoglou S."/>
            <person name="Birney E."/>
            <person name="Bork P."/>
            <person name="Brown D.G."/>
            <person name="Burge C.B."/>
            <person name="Cerutti L."/>
            <person name="Chen H.C."/>
            <person name="Church D."/>
            <person name="Clamp M."/>
            <person name="Copley R.R."/>
            <person name="Doerks T."/>
            <person name="Eddy S.R."/>
            <person name="Eichler E.E."/>
            <person name="Furey T.S."/>
            <person name="Galagan J."/>
            <person name="Gilbert J.G."/>
            <person name="Harmon C."/>
            <person name="Hayashizaki Y."/>
            <person name="Haussler D."/>
            <person name="Hermjakob H."/>
            <person name="Hokamp K."/>
            <person name="Jang W."/>
            <person name="Johnson L.S."/>
            <person name="Jones T.A."/>
            <person name="Kasif S."/>
            <person name="Kaspryzk A."/>
            <person name="Kennedy S."/>
            <person name="Kent W.J."/>
            <person name="Kitts P."/>
            <person name="Koonin E.V."/>
            <person name="Korf I."/>
            <person name="Kulp D."/>
            <person name="Lancet D."/>
            <person name="Lowe T.M."/>
            <person name="McLysaght A."/>
            <person name="Mikkelsen T."/>
            <person name="Moran J.V."/>
            <person name="Mulder N."/>
            <person name="Pollara V.J."/>
            <person name="Ponting C.P."/>
            <person name="Schuler G."/>
            <person name="Schultz J."/>
            <person name="Slater G."/>
            <person name="Smit A.F."/>
            <person name="Stupka E."/>
            <person name="Szustakowski J."/>
            <person name="Thierry-Mieg D."/>
            <person name="Thierry-Mieg J."/>
            <person name="Wagner L."/>
            <person name="Wallis J."/>
            <person name="Wheeler R."/>
            <person name="Williams A."/>
            <person name="Wolf Y.I."/>
            <person name="Wolfe K.H."/>
            <person name="Yang S.P."/>
            <person name="Yeh R.F."/>
            <person name="Collins F."/>
            <person name="Guyer M.S."/>
            <person name="Peterson J."/>
            <person name="Felsenfeld A."/>
            <person name="Wetterstrand K.A."/>
            <person name="Patrinos A."/>
            <person name="Morgan M.J."/>
            <person name="de Jong P."/>
            <person name="Catanese J.J."/>
            <person name="Osoegawa K."/>
            <person name="Shizuya H."/>
            <person name="Choi S."/>
            <person name="Chen Y.J."/>
        </authorList>
    </citation>
    <scope>NUCLEOTIDE SEQUENCE [LARGE SCALE GENOMIC DNA]</scope>
</reference>
<dbReference type="EMBL" id="AC090922">
    <property type="status" value="NOT_ANNOTATED_CDS"/>
    <property type="molecule type" value="Genomic_DNA"/>
</dbReference>
<dbReference type="EMBL" id="AC090198">
    <property type="status" value="NOT_ANNOTATED_CDS"/>
    <property type="molecule type" value="Genomic_DNA"/>
</dbReference>
<keyword evidence="12 13" id="KW-1267">Proteomics identification</keyword>
<evidence type="ECO:0000256" key="9">
    <source>
        <dbReference type="ARBA" id="ARBA00023136"/>
    </source>
</evidence>
<evidence type="ECO:0000256" key="2">
    <source>
        <dbReference type="ARBA" id="ARBA00009508"/>
    </source>
</evidence>
<dbReference type="AlphaFoldDB" id="A0A7I2YQN0"/>
<comment type="similarity">
    <text evidence="2">Belongs to the complex I LYR family.</text>
</comment>
<keyword evidence="11" id="KW-1185">Reference proteome</keyword>